<gene>
    <name evidence="1" type="ORF">J2853_002540</name>
</gene>
<comment type="caution">
    <text evidence="1">The sequence shown here is derived from an EMBL/GenBank/DDBJ whole genome shotgun (WGS) entry which is preliminary data.</text>
</comment>
<accession>A0ABT9Q9D4</accession>
<organism evidence="1 2">
    <name type="scientific">Streptosporangium lutulentum</name>
    <dbReference type="NCBI Taxonomy" id="1461250"/>
    <lineage>
        <taxon>Bacteria</taxon>
        <taxon>Bacillati</taxon>
        <taxon>Actinomycetota</taxon>
        <taxon>Actinomycetes</taxon>
        <taxon>Streptosporangiales</taxon>
        <taxon>Streptosporangiaceae</taxon>
        <taxon>Streptosporangium</taxon>
    </lineage>
</organism>
<dbReference type="RefSeq" id="WP_307557476.1">
    <property type="nucleotide sequence ID" value="NZ_JAUSQU010000001.1"/>
</dbReference>
<evidence type="ECO:0008006" key="3">
    <source>
        <dbReference type="Google" id="ProtNLM"/>
    </source>
</evidence>
<name>A0ABT9Q9D4_9ACTN</name>
<sequence>MSGDASGYITRDEIAQVVGLLLVRPGEPAELAETVDVDATTVNGEHENPLTLYRACVKIQEILDQAKKDAKHYEGTWQDHMPYRPELFAVEYADDYDFDKNEGGQEYSYIEDADEAEDRSVALGIVQKLVDRFNIEWAEVEPC</sequence>
<evidence type="ECO:0000313" key="1">
    <source>
        <dbReference type="EMBL" id="MDP9843329.1"/>
    </source>
</evidence>
<protein>
    <recommendedName>
        <fullName evidence="3">EF-hand domain-containing protein</fullName>
    </recommendedName>
</protein>
<reference evidence="1 2" key="1">
    <citation type="submission" date="2023-07" db="EMBL/GenBank/DDBJ databases">
        <title>Sequencing the genomes of 1000 actinobacteria strains.</title>
        <authorList>
            <person name="Klenk H.-P."/>
        </authorList>
    </citation>
    <scope>NUCLEOTIDE SEQUENCE [LARGE SCALE GENOMIC DNA]</scope>
    <source>
        <strain evidence="1 2">DSM 46740</strain>
    </source>
</reference>
<dbReference type="EMBL" id="JAUSQU010000001">
    <property type="protein sequence ID" value="MDP9843329.1"/>
    <property type="molecule type" value="Genomic_DNA"/>
</dbReference>
<proteinExistence type="predicted"/>
<dbReference type="Proteomes" id="UP001225356">
    <property type="component" value="Unassembled WGS sequence"/>
</dbReference>
<keyword evidence="2" id="KW-1185">Reference proteome</keyword>
<evidence type="ECO:0000313" key="2">
    <source>
        <dbReference type="Proteomes" id="UP001225356"/>
    </source>
</evidence>